<evidence type="ECO:0000313" key="3">
    <source>
        <dbReference type="Proteomes" id="UP000292235"/>
    </source>
</evidence>
<dbReference type="InterPro" id="IPR054738">
    <property type="entry name" value="Siphovirus-type_tail_C"/>
</dbReference>
<dbReference type="OrthoDB" id="4519759at2"/>
<reference evidence="2 3" key="1">
    <citation type="submission" date="2019-02" db="EMBL/GenBank/DDBJ databases">
        <authorList>
            <person name="Khodamoradi S."/>
            <person name="Hahnke R.L."/>
            <person name="Kaempfer P."/>
            <person name="Schumann P."/>
            <person name="Rohde M."/>
            <person name="Steinert M."/>
            <person name="Luzhetskyy A."/>
            <person name="Wink J."/>
            <person name="Ruckert C."/>
        </authorList>
    </citation>
    <scope>NUCLEOTIDE SEQUENCE [LARGE SCALE GENOMIC DNA]</scope>
    <source>
        <strain evidence="2 3">M2</strain>
    </source>
</reference>
<accession>A0A4P6Q042</accession>
<dbReference type="RefSeq" id="WP_131097789.1">
    <property type="nucleotide sequence ID" value="NZ_CP036455.1"/>
</dbReference>
<keyword evidence="3" id="KW-1185">Reference proteome</keyword>
<dbReference type="EMBL" id="CP036455">
    <property type="protein sequence ID" value="QBI53420.1"/>
    <property type="molecule type" value="Genomic_DNA"/>
</dbReference>
<dbReference type="Proteomes" id="UP000292235">
    <property type="component" value="Chromosome"/>
</dbReference>
<protein>
    <submittedName>
        <fullName evidence="2">Phage tail protein</fullName>
    </submittedName>
</protein>
<evidence type="ECO:0000313" key="2">
    <source>
        <dbReference type="EMBL" id="QBI53420.1"/>
    </source>
</evidence>
<sequence>MPLLVTAGVEVTPEEPAPNPLINRPDHSSRLEWTSAQGVTTVLTAPEAGYVAMPGVRGLDLPPYQLYRRESGALDGDVVTGVRAEPREVFVPIRVWGASREEARGRRRQLARDVDPQPTNLGGAGRLTVTEFDGTSRWIEAHYTEGMEGSEGQDEAGLCWANYGITWMAANPYWSRPTRTLFWRAQESADRFLPILPLEVVSGAVIGEGMEIAIVGTARAWPVWTLTGPLSSGTVLRSVTLGKELTLDRELTGGDTIVIDTRPRRKSVTLNGSTNAYGDLALGSALWPLAPTVNEIDVIATGVGEGTEVALSYTPQELTA</sequence>
<dbReference type="AlphaFoldDB" id="A0A4P6Q042"/>
<dbReference type="Pfam" id="PF22768">
    <property type="entry name" value="SPP1_Dit"/>
    <property type="match status" value="1"/>
</dbReference>
<gene>
    <name evidence="2" type="ORF">EKD16_08130</name>
</gene>
<evidence type="ECO:0000259" key="1">
    <source>
        <dbReference type="Pfam" id="PF22768"/>
    </source>
</evidence>
<dbReference type="Gene3D" id="2.60.120.860">
    <property type="match status" value="1"/>
</dbReference>
<organism evidence="2 3">
    <name type="scientific">Streptomonospora litoralis</name>
    <dbReference type="NCBI Taxonomy" id="2498135"/>
    <lineage>
        <taxon>Bacteria</taxon>
        <taxon>Bacillati</taxon>
        <taxon>Actinomycetota</taxon>
        <taxon>Actinomycetes</taxon>
        <taxon>Streptosporangiales</taxon>
        <taxon>Nocardiopsidaceae</taxon>
        <taxon>Streptomonospora</taxon>
    </lineage>
</organism>
<dbReference type="KEGG" id="strr:EKD16_08130"/>
<feature type="domain" description="Siphovirus-type tail component C-terminal" evidence="1">
    <location>
        <begin position="216"/>
        <end position="315"/>
    </location>
</feature>
<proteinExistence type="predicted"/>
<name>A0A4P6Q042_9ACTN</name>